<name>A0A509EKS7_9HYPH</name>
<accession>A0A509EKS7</accession>
<dbReference type="Proteomes" id="UP000410984">
    <property type="component" value="Unassembled WGS sequence"/>
</dbReference>
<reference evidence="1 2" key="1">
    <citation type="submission" date="2019-06" db="EMBL/GenBank/DDBJ databases">
        <authorList>
            <person name="Rodrigo-Torres L."/>
            <person name="Arahal R. D."/>
            <person name="Lucena T."/>
        </authorList>
    </citation>
    <scope>NUCLEOTIDE SEQUENCE [LARGE SCALE GENOMIC DNA]</scope>
    <source>
        <strain evidence="1 2">SB0023/3</strain>
    </source>
</reference>
<evidence type="ECO:0000313" key="2">
    <source>
        <dbReference type="Proteomes" id="UP000410984"/>
    </source>
</evidence>
<organism evidence="1 2">
    <name type="scientific">Methylobacterium symbioticum</name>
    <dbReference type="NCBI Taxonomy" id="2584084"/>
    <lineage>
        <taxon>Bacteria</taxon>
        <taxon>Pseudomonadati</taxon>
        <taxon>Pseudomonadota</taxon>
        <taxon>Alphaproteobacteria</taxon>
        <taxon>Hyphomicrobiales</taxon>
        <taxon>Methylobacteriaceae</taxon>
        <taxon>Methylobacterium</taxon>
    </lineage>
</organism>
<dbReference type="Pfam" id="PF14247">
    <property type="entry name" value="DUF4344"/>
    <property type="match status" value="1"/>
</dbReference>
<sequence length="277" mass="31145">MPMRRHVGPAVLLIWLLCAMEVRAERGARPQVRTVYQDPGPGDASEIYREVRERRVLEGLRNLVSDLRLPRTLTLRMAGCGGEPNAWYVPRERTVTVCYDYIRDVRERAPSTVTPDGLTRQAAIFGGLAQVFLHEVGHALFDILDIPVLGREEDAADQFAALVVLRLPPAKARRVIDGGAHLFRSFTAEETAVQAVLADSHGLFAQRLYNLLCLAYGSDRRAFAYLVDRASLPSERAVECAAEYGQAADAMDRMLYRHLRGARLGRGQIRRAFRWIF</sequence>
<protein>
    <submittedName>
        <fullName evidence="1">Uncharacterized protein</fullName>
    </submittedName>
</protein>
<dbReference type="RefSeq" id="WP_244612865.1">
    <property type="nucleotide sequence ID" value="NZ_CABFPH010000098.1"/>
</dbReference>
<dbReference type="EMBL" id="CABFPH010000098">
    <property type="protein sequence ID" value="VUD74015.1"/>
    <property type="molecule type" value="Genomic_DNA"/>
</dbReference>
<proteinExistence type="predicted"/>
<dbReference type="AlphaFoldDB" id="A0A509EKS7"/>
<gene>
    <name evidence="1" type="ORF">MET9862_04638</name>
</gene>
<evidence type="ECO:0000313" key="1">
    <source>
        <dbReference type="EMBL" id="VUD74015.1"/>
    </source>
</evidence>
<keyword evidence="2" id="KW-1185">Reference proteome</keyword>
<dbReference type="InterPro" id="IPR025644">
    <property type="entry name" value="DUF4344"/>
</dbReference>